<feature type="chain" id="PRO_5013022713" description="Beta-lactamase-related domain-containing protein" evidence="1">
    <location>
        <begin position="23"/>
        <end position="372"/>
    </location>
</feature>
<accession>A0A1Q8CVW5</accession>
<evidence type="ECO:0000313" key="4">
    <source>
        <dbReference type="Proteomes" id="UP000185596"/>
    </source>
</evidence>
<keyword evidence="1" id="KW-0732">Signal</keyword>
<evidence type="ECO:0000256" key="1">
    <source>
        <dbReference type="SAM" id="SignalP"/>
    </source>
</evidence>
<dbReference type="SUPFAM" id="SSF56601">
    <property type="entry name" value="beta-lactamase/transpeptidase-like"/>
    <property type="match status" value="1"/>
</dbReference>
<keyword evidence="4" id="KW-1185">Reference proteome</keyword>
<dbReference type="InterPro" id="IPR001466">
    <property type="entry name" value="Beta-lactam-related"/>
</dbReference>
<feature type="signal peptide" evidence="1">
    <location>
        <begin position="1"/>
        <end position="22"/>
    </location>
</feature>
<dbReference type="InterPro" id="IPR012338">
    <property type="entry name" value="Beta-lactam/transpept-like"/>
</dbReference>
<dbReference type="STRING" id="1912961.BU204_05905"/>
<protein>
    <recommendedName>
        <fullName evidence="2">Beta-lactamase-related domain-containing protein</fullName>
    </recommendedName>
</protein>
<dbReference type="InterPro" id="IPR050491">
    <property type="entry name" value="AmpC-like"/>
</dbReference>
<dbReference type="PANTHER" id="PTHR46825:SF7">
    <property type="entry name" value="D-ALANYL-D-ALANINE CARBOXYPEPTIDASE"/>
    <property type="match status" value="1"/>
</dbReference>
<organism evidence="3 4">
    <name type="scientific">Actinophytocola xanthii</name>
    <dbReference type="NCBI Taxonomy" id="1912961"/>
    <lineage>
        <taxon>Bacteria</taxon>
        <taxon>Bacillati</taxon>
        <taxon>Actinomycetota</taxon>
        <taxon>Actinomycetes</taxon>
        <taxon>Pseudonocardiales</taxon>
        <taxon>Pseudonocardiaceae</taxon>
    </lineage>
</organism>
<dbReference type="RefSeq" id="WP_075124517.1">
    <property type="nucleotide sequence ID" value="NZ_MSIE01000007.1"/>
</dbReference>
<dbReference type="Gene3D" id="3.40.710.10">
    <property type="entry name" value="DD-peptidase/beta-lactamase superfamily"/>
    <property type="match status" value="1"/>
</dbReference>
<sequence>MRRWLVVLVAAALTAAPSAAAAAPVRGSGDPLNRSLDALVAAGAPGVVARVDDGRRVRTVARGVAVLDPPTPIHADGGFRVASITKSFVATVVLQLVGERRLRLSDPVERWLPGLVPGGSAITVRQLLNHTSGIFDITADPAWRAAFLADPGREWSAEELVAWATSHPPTFPPGTDWSYSNTNYLLVGLIAEAATGRPLPRLVAERITRPLRLTDTFLATSPRVRPGHVHGYRPPALTGGGYVDTVGWHPSAAGASGALVSTAPDLARFYRALLSGRLLSPALTRELLTTVPVEERDGGYGLGIFFVDTRCGTVWGHSGSFPGYTSIAYQDRSGRRSAVLLLSTDLDPRTGPLFDAAVDTAVCEMFGVVEQQ</sequence>
<dbReference type="Proteomes" id="UP000185596">
    <property type="component" value="Unassembled WGS sequence"/>
</dbReference>
<dbReference type="PANTHER" id="PTHR46825">
    <property type="entry name" value="D-ALANYL-D-ALANINE-CARBOXYPEPTIDASE/ENDOPEPTIDASE AMPH"/>
    <property type="match status" value="1"/>
</dbReference>
<dbReference type="AlphaFoldDB" id="A0A1Q8CVW5"/>
<dbReference type="EMBL" id="MSIE01000007">
    <property type="protein sequence ID" value="OLF18490.1"/>
    <property type="molecule type" value="Genomic_DNA"/>
</dbReference>
<evidence type="ECO:0000259" key="2">
    <source>
        <dbReference type="Pfam" id="PF00144"/>
    </source>
</evidence>
<gene>
    <name evidence="3" type="ORF">BU204_05905</name>
</gene>
<evidence type="ECO:0000313" key="3">
    <source>
        <dbReference type="EMBL" id="OLF18490.1"/>
    </source>
</evidence>
<proteinExistence type="predicted"/>
<dbReference type="Pfam" id="PF00144">
    <property type="entry name" value="Beta-lactamase"/>
    <property type="match status" value="1"/>
</dbReference>
<feature type="domain" description="Beta-lactamase-related" evidence="2">
    <location>
        <begin position="35"/>
        <end position="347"/>
    </location>
</feature>
<dbReference type="OrthoDB" id="503788at2"/>
<name>A0A1Q8CVW5_9PSEU</name>
<comment type="caution">
    <text evidence="3">The sequence shown here is derived from an EMBL/GenBank/DDBJ whole genome shotgun (WGS) entry which is preliminary data.</text>
</comment>
<reference evidence="3 4" key="1">
    <citation type="submission" date="2016-12" db="EMBL/GenBank/DDBJ databases">
        <title>The draft genome sequence of Actinophytocola sp. 11-183.</title>
        <authorList>
            <person name="Wang W."/>
            <person name="Yuan L."/>
        </authorList>
    </citation>
    <scope>NUCLEOTIDE SEQUENCE [LARGE SCALE GENOMIC DNA]</scope>
    <source>
        <strain evidence="3 4">11-183</strain>
    </source>
</reference>